<dbReference type="Proteomes" id="UP000289738">
    <property type="component" value="Chromosome B09"/>
</dbReference>
<comment type="caution">
    <text evidence="1">The sequence shown here is derived from an EMBL/GenBank/DDBJ whole genome shotgun (WGS) entry which is preliminary data.</text>
</comment>
<evidence type="ECO:0000313" key="2">
    <source>
        <dbReference type="Proteomes" id="UP000289738"/>
    </source>
</evidence>
<organism evidence="1 2">
    <name type="scientific">Arachis hypogaea</name>
    <name type="common">Peanut</name>
    <dbReference type="NCBI Taxonomy" id="3818"/>
    <lineage>
        <taxon>Eukaryota</taxon>
        <taxon>Viridiplantae</taxon>
        <taxon>Streptophyta</taxon>
        <taxon>Embryophyta</taxon>
        <taxon>Tracheophyta</taxon>
        <taxon>Spermatophyta</taxon>
        <taxon>Magnoliopsida</taxon>
        <taxon>eudicotyledons</taxon>
        <taxon>Gunneridae</taxon>
        <taxon>Pentapetalae</taxon>
        <taxon>rosids</taxon>
        <taxon>fabids</taxon>
        <taxon>Fabales</taxon>
        <taxon>Fabaceae</taxon>
        <taxon>Papilionoideae</taxon>
        <taxon>50 kb inversion clade</taxon>
        <taxon>dalbergioids sensu lato</taxon>
        <taxon>Dalbergieae</taxon>
        <taxon>Pterocarpus clade</taxon>
        <taxon>Arachis</taxon>
    </lineage>
</organism>
<sequence>MKTLKDHFAEAYDLFHHLSGFAWNPVIRKFKAEEEVWQDFIKVS</sequence>
<evidence type="ECO:0008006" key="3">
    <source>
        <dbReference type="Google" id="ProtNLM"/>
    </source>
</evidence>
<protein>
    <recommendedName>
        <fullName evidence="3">Myb/SANT-like domain-containing protein</fullName>
    </recommendedName>
</protein>
<gene>
    <name evidence="1" type="ORF">Ahy_B09g098575</name>
</gene>
<proteinExistence type="predicted"/>
<reference evidence="1 2" key="1">
    <citation type="submission" date="2019-01" db="EMBL/GenBank/DDBJ databases">
        <title>Sequencing of cultivated peanut Arachis hypogaea provides insights into genome evolution and oil improvement.</title>
        <authorList>
            <person name="Chen X."/>
        </authorList>
    </citation>
    <scope>NUCLEOTIDE SEQUENCE [LARGE SCALE GENOMIC DNA]</scope>
    <source>
        <strain evidence="2">cv. Fuhuasheng</strain>
        <tissue evidence="1">Leaves</tissue>
    </source>
</reference>
<dbReference type="EMBL" id="SDMP01000019">
    <property type="protein sequence ID" value="RYQ92371.1"/>
    <property type="molecule type" value="Genomic_DNA"/>
</dbReference>
<name>A0A444XRN3_ARAHY</name>
<evidence type="ECO:0000313" key="1">
    <source>
        <dbReference type="EMBL" id="RYQ92371.1"/>
    </source>
</evidence>
<dbReference type="AlphaFoldDB" id="A0A444XRN3"/>
<keyword evidence="2" id="KW-1185">Reference proteome</keyword>
<accession>A0A444XRN3</accession>